<dbReference type="AlphaFoldDB" id="A0A1Z5JPD4"/>
<sequence length="159" mass="18462">MLWFENGSFLCWFGAAFFFEEHDYCFMISDMDESNKYFLECAVHGESEAKILETVTFLWSLQQLWKKIARILDANPSRRIFFNQGLWSPEQAVVLASRPNTTDLYIIDGYFETVAFAFKDDGTAFVNELEKRKSSFGTLCIDVDEDKFPFSRASFQTSV</sequence>
<proteinExistence type="predicted"/>
<keyword evidence="2" id="KW-1185">Reference proteome</keyword>
<evidence type="ECO:0000313" key="1">
    <source>
        <dbReference type="EMBL" id="GAX15880.1"/>
    </source>
</evidence>
<dbReference type="EMBL" id="BDSP01000097">
    <property type="protein sequence ID" value="GAX15880.1"/>
    <property type="molecule type" value="Genomic_DNA"/>
</dbReference>
<dbReference type="Proteomes" id="UP000198406">
    <property type="component" value="Unassembled WGS sequence"/>
</dbReference>
<gene>
    <name evidence="1" type="ORF">FisN_2Lu403</name>
</gene>
<organism evidence="1 2">
    <name type="scientific">Fistulifera solaris</name>
    <name type="common">Oleaginous diatom</name>
    <dbReference type="NCBI Taxonomy" id="1519565"/>
    <lineage>
        <taxon>Eukaryota</taxon>
        <taxon>Sar</taxon>
        <taxon>Stramenopiles</taxon>
        <taxon>Ochrophyta</taxon>
        <taxon>Bacillariophyta</taxon>
        <taxon>Bacillariophyceae</taxon>
        <taxon>Bacillariophycidae</taxon>
        <taxon>Naviculales</taxon>
        <taxon>Naviculaceae</taxon>
        <taxon>Fistulifera</taxon>
    </lineage>
</organism>
<evidence type="ECO:0000313" key="2">
    <source>
        <dbReference type="Proteomes" id="UP000198406"/>
    </source>
</evidence>
<protein>
    <submittedName>
        <fullName evidence="1">Uncharacterized protein</fullName>
    </submittedName>
</protein>
<accession>A0A1Z5JPD4</accession>
<comment type="caution">
    <text evidence="1">The sequence shown here is derived from an EMBL/GenBank/DDBJ whole genome shotgun (WGS) entry which is preliminary data.</text>
</comment>
<name>A0A1Z5JPD4_FISSO</name>
<dbReference type="InParanoid" id="A0A1Z5JPD4"/>
<reference evidence="1 2" key="1">
    <citation type="journal article" date="2015" name="Plant Cell">
        <title>Oil accumulation by the oleaginous diatom Fistulifera solaris as revealed by the genome and transcriptome.</title>
        <authorList>
            <person name="Tanaka T."/>
            <person name="Maeda Y."/>
            <person name="Veluchamy A."/>
            <person name="Tanaka M."/>
            <person name="Abida H."/>
            <person name="Marechal E."/>
            <person name="Bowler C."/>
            <person name="Muto M."/>
            <person name="Sunaga Y."/>
            <person name="Tanaka M."/>
            <person name="Yoshino T."/>
            <person name="Taniguchi T."/>
            <person name="Fukuda Y."/>
            <person name="Nemoto M."/>
            <person name="Matsumoto M."/>
            <person name="Wong P.S."/>
            <person name="Aburatani S."/>
            <person name="Fujibuchi W."/>
        </authorList>
    </citation>
    <scope>NUCLEOTIDE SEQUENCE [LARGE SCALE GENOMIC DNA]</scope>
    <source>
        <strain evidence="1 2">JPCC DA0580</strain>
    </source>
</reference>